<evidence type="ECO:0000313" key="1">
    <source>
        <dbReference type="EMBL" id="MBB6735984.1"/>
    </source>
</evidence>
<comment type="caution">
    <text evidence="1">The sequence shown here is derived from an EMBL/GenBank/DDBJ whole genome shotgun (WGS) entry which is preliminary data.</text>
</comment>
<dbReference type="EMBL" id="JACJVO010000065">
    <property type="protein sequence ID" value="MBB6735984.1"/>
    <property type="molecule type" value="Genomic_DNA"/>
</dbReference>
<protein>
    <submittedName>
        <fullName evidence="1">Uncharacterized protein</fullName>
    </submittedName>
</protein>
<proteinExistence type="predicted"/>
<sequence length="224" mass="25589">MSSPFPRLVREAGRLLSLSWKEIYEAKKEELLRIFAEHGDRAYGVWIQQFMAPVCAFLQEKGYRVKDGFNRNDSIERWGPPEERERVAWYVVRDANDTPAGTMLLQVYHSHASFCIPRAPRLLALEATDRETILSALAVSANRVRWDLPQERPVGDEPDRTDRWEYATDVSLGDALRAEDSGGLSSWMLDEALSSWGRYGWELVGVAPSGSETIAFFKRPIRQL</sequence>
<organism evidence="1 2">
    <name type="scientific">Cohnella zeiphila</name>
    <dbReference type="NCBI Taxonomy" id="2761120"/>
    <lineage>
        <taxon>Bacteria</taxon>
        <taxon>Bacillati</taxon>
        <taxon>Bacillota</taxon>
        <taxon>Bacilli</taxon>
        <taxon>Bacillales</taxon>
        <taxon>Paenibacillaceae</taxon>
        <taxon>Cohnella</taxon>
    </lineage>
</organism>
<gene>
    <name evidence="1" type="ORF">H7C18_34270</name>
</gene>
<dbReference type="Proteomes" id="UP000564644">
    <property type="component" value="Unassembled WGS sequence"/>
</dbReference>
<reference evidence="1 2" key="1">
    <citation type="submission" date="2020-08" db="EMBL/GenBank/DDBJ databases">
        <title>Cohnella phylogeny.</title>
        <authorList>
            <person name="Dunlap C."/>
        </authorList>
    </citation>
    <scope>NUCLEOTIDE SEQUENCE [LARGE SCALE GENOMIC DNA]</scope>
    <source>
        <strain evidence="1 2">CBP 2801</strain>
    </source>
</reference>
<keyword evidence="2" id="KW-1185">Reference proteome</keyword>
<dbReference type="AlphaFoldDB" id="A0A7X0VZ21"/>
<dbReference type="InterPro" id="IPR046064">
    <property type="entry name" value="DUF6022"/>
</dbReference>
<evidence type="ECO:0000313" key="2">
    <source>
        <dbReference type="Proteomes" id="UP000564644"/>
    </source>
</evidence>
<accession>A0A7X0VZ21</accession>
<name>A0A7X0VZ21_9BACL</name>
<dbReference type="Pfam" id="PF19486">
    <property type="entry name" value="DUF6022"/>
    <property type="match status" value="1"/>
</dbReference>